<dbReference type="PANTHER" id="PTHR16950">
    <property type="entry name" value="ZINC TRANSPORTER SLC39A7 HISTIDINE-RICH MEMBRANE PROTEIN KE4"/>
    <property type="match status" value="1"/>
</dbReference>
<evidence type="ECO:0000256" key="9">
    <source>
        <dbReference type="SAM" id="SignalP"/>
    </source>
</evidence>
<dbReference type="Proteomes" id="UP000095281">
    <property type="component" value="Unplaced"/>
</dbReference>
<feature type="signal peptide" evidence="9">
    <location>
        <begin position="1"/>
        <end position="17"/>
    </location>
</feature>
<evidence type="ECO:0000256" key="4">
    <source>
        <dbReference type="ARBA" id="ARBA00022989"/>
    </source>
</evidence>
<dbReference type="OMA" id="IWLHSIG"/>
<feature type="transmembrane region" description="Helical" evidence="8">
    <location>
        <begin position="408"/>
        <end position="424"/>
    </location>
</feature>
<evidence type="ECO:0000256" key="6">
    <source>
        <dbReference type="ARBA" id="ARBA00038485"/>
    </source>
</evidence>
<evidence type="ECO:0000313" key="11">
    <source>
        <dbReference type="WBParaSite" id="MhA1_Contig334.frz3.gene39"/>
    </source>
</evidence>
<feature type="transmembrane region" description="Helical" evidence="8">
    <location>
        <begin position="374"/>
        <end position="396"/>
    </location>
</feature>
<dbReference type="WBParaSite" id="MhA1_Contig334.frz3.gene39">
    <property type="protein sequence ID" value="MhA1_Contig334.frz3.gene39"/>
    <property type="gene ID" value="MhA1_Contig334.frz3.gene39"/>
</dbReference>
<keyword evidence="4 8" id="KW-1133">Transmembrane helix</keyword>
<reference evidence="11" key="1">
    <citation type="submission" date="2016-11" db="UniProtKB">
        <authorList>
            <consortium name="WormBaseParasite"/>
        </authorList>
    </citation>
    <scope>IDENTIFICATION</scope>
</reference>
<proteinExistence type="inferred from homology"/>
<protein>
    <submittedName>
        <fullName evidence="11">Zinc transporter</fullName>
    </submittedName>
</protein>
<keyword evidence="5 8" id="KW-0472">Membrane</keyword>
<dbReference type="InterPro" id="IPR003689">
    <property type="entry name" value="ZIP"/>
</dbReference>
<dbReference type="GO" id="GO:0006882">
    <property type="term" value="P:intracellular zinc ion homeostasis"/>
    <property type="evidence" value="ECO:0007669"/>
    <property type="project" value="TreeGrafter"/>
</dbReference>
<keyword evidence="10" id="KW-1185">Reference proteome</keyword>
<comment type="similarity">
    <text evidence="6">Belongs to the ZIP transporter (TC 2.A.5) family. KE4/Catsup subfamily.</text>
</comment>
<evidence type="ECO:0000256" key="1">
    <source>
        <dbReference type="ARBA" id="ARBA00004141"/>
    </source>
</evidence>
<feature type="region of interest" description="Disordered" evidence="7">
    <location>
        <begin position="232"/>
        <end position="264"/>
    </location>
</feature>
<feature type="transmembrane region" description="Helical" evidence="8">
    <location>
        <begin position="114"/>
        <end position="136"/>
    </location>
</feature>
<name>A0A1I8BM32_MELHA</name>
<keyword evidence="2" id="KW-0813">Transport</keyword>
<evidence type="ECO:0000313" key="10">
    <source>
        <dbReference type="Proteomes" id="UP000095281"/>
    </source>
</evidence>
<keyword evidence="3 8" id="KW-0812">Transmembrane</keyword>
<dbReference type="GO" id="GO:0005385">
    <property type="term" value="F:zinc ion transmembrane transporter activity"/>
    <property type="evidence" value="ECO:0007669"/>
    <property type="project" value="TreeGrafter"/>
</dbReference>
<comment type="subcellular location">
    <subcellularLocation>
        <location evidence="1">Membrane</location>
        <topology evidence="1">Multi-pass membrane protein</topology>
    </subcellularLocation>
</comment>
<feature type="compositionally biased region" description="Basic and acidic residues" evidence="7">
    <location>
        <begin position="50"/>
        <end position="62"/>
    </location>
</feature>
<feature type="compositionally biased region" description="Basic residues" evidence="7">
    <location>
        <begin position="179"/>
        <end position="189"/>
    </location>
</feature>
<dbReference type="GO" id="GO:0016020">
    <property type="term" value="C:membrane"/>
    <property type="evidence" value="ECO:0007669"/>
    <property type="project" value="UniProtKB-SubCell"/>
</dbReference>
<dbReference type="AlphaFoldDB" id="A0A1I8BM32"/>
<dbReference type="PANTHER" id="PTHR16950:SF25">
    <property type="entry name" value="ZINC TRANSPORTER SLC39A7"/>
    <property type="match status" value="1"/>
</dbReference>
<evidence type="ECO:0000256" key="5">
    <source>
        <dbReference type="ARBA" id="ARBA00023136"/>
    </source>
</evidence>
<feature type="transmembrane region" description="Helical" evidence="8">
    <location>
        <begin position="339"/>
        <end position="359"/>
    </location>
</feature>
<evidence type="ECO:0000256" key="7">
    <source>
        <dbReference type="SAM" id="MobiDB-lite"/>
    </source>
</evidence>
<feature type="region of interest" description="Disordered" evidence="7">
    <location>
        <begin position="175"/>
        <end position="198"/>
    </location>
</feature>
<keyword evidence="9" id="KW-0732">Signal</keyword>
<accession>A0A1I8BM32</accession>
<evidence type="ECO:0000256" key="2">
    <source>
        <dbReference type="ARBA" id="ARBA00022448"/>
    </source>
</evidence>
<sequence>MKLFILLFLLQIYFVTSHDHHHHSHHHHDHDNEPPHLKYTRELNEETLRESFEEEGHGHSHGEGGCPYAKQNENQPKRMASTLPKIPKAVKKEEEHLYNENSWFAFLNNPQIRLWTYSIGSTLLISAFPCFILAFIPIDSNANEESPLLRTLLAFGAGGLLGDAFLHLIPHSMPSNGHSHSHSHSHSHKGGNDEEEHMPHDLSVGTWVLVGFMTFFIVEKIVRLLRGEESSSHGHSHGVKLSHSEKAKNSDDEEGDEKEILNKKISKPSTIPHMRVAAYLNLVADFMHNFTDGLAIGASFIAGTTIGIVTMITVLVHEIPHEIGDFAILVQAGFSKKKAMLIQLYTAFGALAGCVLSLWDVDAANIAEAVEQSWALPFTAGGFIYIGTVSMIPELLENSTIWQSIKELVAFLLGLLMMYLIAFFE</sequence>
<dbReference type="Pfam" id="PF02535">
    <property type="entry name" value="Zip"/>
    <property type="match status" value="1"/>
</dbReference>
<evidence type="ECO:0000256" key="8">
    <source>
        <dbReference type="SAM" id="Phobius"/>
    </source>
</evidence>
<feature type="region of interest" description="Disordered" evidence="7">
    <location>
        <begin position="50"/>
        <end position="77"/>
    </location>
</feature>
<feature type="chain" id="PRO_5009315934" evidence="9">
    <location>
        <begin position="18"/>
        <end position="425"/>
    </location>
</feature>
<feature type="transmembrane region" description="Helical" evidence="8">
    <location>
        <begin position="148"/>
        <end position="169"/>
    </location>
</feature>
<organism evidence="10 11">
    <name type="scientific">Meloidogyne hapla</name>
    <name type="common">Root-knot nematode worm</name>
    <dbReference type="NCBI Taxonomy" id="6305"/>
    <lineage>
        <taxon>Eukaryota</taxon>
        <taxon>Metazoa</taxon>
        <taxon>Ecdysozoa</taxon>
        <taxon>Nematoda</taxon>
        <taxon>Chromadorea</taxon>
        <taxon>Rhabditida</taxon>
        <taxon>Tylenchina</taxon>
        <taxon>Tylenchomorpha</taxon>
        <taxon>Tylenchoidea</taxon>
        <taxon>Meloidogynidae</taxon>
        <taxon>Meloidogyninae</taxon>
        <taxon>Meloidogyne</taxon>
    </lineage>
</organism>
<evidence type="ECO:0000256" key="3">
    <source>
        <dbReference type="ARBA" id="ARBA00022692"/>
    </source>
</evidence>
<feature type="transmembrane region" description="Helical" evidence="8">
    <location>
        <begin position="204"/>
        <end position="222"/>
    </location>
</feature>